<gene>
    <name evidence="7" type="ORF">ACFOOR_14250</name>
</gene>
<feature type="transmembrane region" description="Helical" evidence="6">
    <location>
        <begin position="415"/>
        <end position="435"/>
    </location>
</feature>
<keyword evidence="8" id="KW-1185">Reference proteome</keyword>
<feature type="transmembrane region" description="Helical" evidence="6">
    <location>
        <begin position="288"/>
        <end position="306"/>
    </location>
</feature>
<evidence type="ECO:0000256" key="6">
    <source>
        <dbReference type="SAM" id="Phobius"/>
    </source>
</evidence>
<reference evidence="8" key="1">
    <citation type="journal article" date="2019" name="Int. J. Syst. Evol. Microbiol.">
        <title>The Global Catalogue of Microorganisms (GCM) 10K type strain sequencing project: providing services to taxonomists for standard genome sequencing and annotation.</title>
        <authorList>
            <consortium name="The Broad Institute Genomics Platform"/>
            <consortium name="The Broad Institute Genome Sequencing Center for Infectious Disease"/>
            <person name="Wu L."/>
            <person name="Ma J."/>
        </authorList>
    </citation>
    <scope>NUCLEOTIDE SEQUENCE [LARGE SCALE GENOMIC DNA]</scope>
    <source>
        <strain evidence="8">KCTC 52487</strain>
    </source>
</reference>
<keyword evidence="5 6" id="KW-0472">Membrane</keyword>
<dbReference type="EMBL" id="JBHRSV010000028">
    <property type="protein sequence ID" value="MFC2927265.1"/>
    <property type="molecule type" value="Genomic_DNA"/>
</dbReference>
<organism evidence="7 8">
    <name type="scientific">Hyphobacterium vulgare</name>
    <dbReference type="NCBI Taxonomy" id="1736751"/>
    <lineage>
        <taxon>Bacteria</taxon>
        <taxon>Pseudomonadati</taxon>
        <taxon>Pseudomonadota</taxon>
        <taxon>Alphaproteobacteria</taxon>
        <taxon>Maricaulales</taxon>
        <taxon>Maricaulaceae</taxon>
        <taxon>Hyphobacterium</taxon>
    </lineage>
</organism>
<feature type="transmembrane region" description="Helical" evidence="6">
    <location>
        <begin position="122"/>
        <end position="140"/>
    </location>
</feature>
<evidence type="ECO:0000313" key="7">
    <source>
        <dbReference type="EMBL" id="MFC2927265.1"/>
    </source>
</evidence>
<dbReference type="RefSeq" id="WP_343163253.1">
    <property type="nucleotide sequence ID" value="NZ_JBHRSV010000028.1"/>
</dbReference>
<keyword evidence="4 6" id="KW-1133">Transmembrane helix</keyword>
<feature type="transmembrane region" description="Helical" evidence="6">
    <location>
        <begin position="447"/>
        <end position="467"/>
    </location>
</feature>
<dbReference type="PANTHER" id="PTHR43652:SF2">
    <property type="entry name" value="BASIC AMINO ACID ANTIPORTER YFCC-RELATED"/>
    <property type="match status" value="1"/>
</dbReference>
<feature type="transmembrane region" description="Helical" evidence="6">
    <location>
        <begin position="171"/>
        <end position="192"/>
    </location>
</feature>
<protein>
    <submittedName>
        <fullName evidence="7">YfcC family protein</fullName>
    </submittedName>
</protein>
<evidence type="ECO:0000256" key="4">
    <source>
        <dbReference type="ARBA" id="ARBA00022989"/>
    </source>
</evidence>
<dbReference type="Pfam" id="PF03606">
    <property type="entry name" value="DcuC"/>
    <property type="match status" value="1"/>
</dbReference>
<dbReference type="Proteomes" id="UP001595379">
    <property type="component" value="Unassembled WGS sequence"/>
</dbReference>
<proteinExistence type="predicted"/>
<evidence type="ECO:0000256" key="2">
    <source>
        <dbReference type="ARBA" id="ARBA00022475"/>
    </source>
</evidence>
<evidence type="ECO:0000313" key="8">
    <source>
        <dbReference type="Proteomes" id="UP001595379"/>
    </source>
</evidence>
<feature type="transmembrane region" description="Helical" evidence="6">
    <location>
        <begin position="261"/>
        <end position="282"/>
    </location>
</feature>
<evidence type="ECO:0000256" key="5">
    <source>
        <dbReference type="ARBA" id="ARBA00023136"/>
    </source>
</evidence>
<feature type="transmembrane region" description="Helical" evidence="6">
    <location>
        <begin position="20"/>
        <end position="37"/>
    </location>
</feature>
<keyword evidence="2" id="KW-1003">Cell membrane</keyword>
<sequence>MADVSSGGARKREFRIPHTLVLMVIMMAAALILTWILPAGSFEMRPNEAGRMMVIPGTYEVADDAPTLMPWHLLTVIPRAMASAADVIFFVFLIGGVLGVVRSTGAIEAAIGGMLVHFRERLALLVLASMFMFGTFSAAFGMAAEYIAFVGILVALCAALRLDAMTAVGMMVVGYGVGYGVSFMNPFTVMIAQDVAELTPLSGWWYRLAIAVPIFAIGFHHVYSYARKVRNDPTKSLVADIPTAHAPPPEEYPPMTWARRLVLLSLGATIVGLILGVTLQGWWLTELAAVFLGLGVAAIIFARLKLDAAAESFIAGAAQLTATALLVGFARSISLILEDGQVLHTVVHALATPLEQVRAEFSAVGMLFIQTLFNLFVPSGSGQAFATVPIMAPIGDLVGVSRQVTVLAYQFGDGFSNMIVPTNAVLMGILGLAGIPYARWFRFVFPLMIKLTLAAAIALIVAVWIGYS</sequence>
<dbReference type="PANTHER" id="PTHR43652">
    <property type="entry name" value="BASIC AMINO ACID ANTIPORTER YFCC-RELATED"/>
    <property type="match status" value="1"/>
</dbReference>
<dbReference type="InterPro" id="IPR018385">
    <property type="entry name" value="C4_dicarb_anaerob_car-like"/>
</dbReference>
<keyword evidence="3 6" id="KW-0812">Transmembrane</keyword>
<comment type="subcellular location">
    <subcellularLocation>
        <location evidence="1">Cell membrane</location>
        <topology evidence="1">Multi-pass membrane protein</topology>
    </subcellularLocation>
</comment>
<evidence type="ECO:0000256" key="3">
    <source>
        <dbReference type="ARBA" id="ARBA00022692"/>
    </source>
</evidence>
<name>A0ABV7A0N4_9PROT</name>
<feature type="transmembrane region" description="Helical" evidence="6">
    <location>
        <begin position="80"/>
        <end position="101"/>
    </location>
</feature>
<comment type="caution">
    <text evidence="7">The sequence shown here is derived from an EMBL/GenBank/DDBJ whole genome shotgun (WGS) entry which is preliminary data.</text>
</comment>
<evidence type="ECO:0000256" key="1">
    <source>
        <dbReference type="ARBA" id="ARBA00004651"/>
    </source>
</evidence>
<feature type="transmembrane region" description="Helical" evidence="6">
    <location>
        <begin position="204"/>
        <end position="226"/>
    </location>
</feature>
<feature type="transmembrane region" description="Helical" evidence="6">
    <location>
        <begin position="146"/>
        <end position="164"/>
    </location>
</feature>
<accession>A0ABV7A0N4</accession>
<dbReference type="InterPro" id="IPR051679">
    <property type="entry name" value="DASS-Related_Transporters"/>
</dbReference>